<keyword evidence="1" id="KW-0472">Membrane</keyword>
<feature type="transmembrane region" description="Helical" evidence="1">
    <location>
        <begin position="106"/>
        <end position="127"/>
    </location>
</feature>
<feature type="transmembrane region" description="Helical" evidence="1">
    <location>
        <begin position="139"/>
        <end position="161"/>
    </location>
</feature>
<dbReference type="Proteomes" id="UP000003195">
    <property type="component" value="Unassembled WGS sequence"/>
</dbReference>
<feature type="transmembrane region" description="Helical" evidence="1">
    <location>
        <begin position="213"/>
        <end position="235"/>
    </location>
</feature>
<evidence type="ECO:0000256" key="1">
    <source>
        <dbReference type="SAM" id="Phobius"/>
    </source>
</evidence>
<feature type="transmembrane region" description="Helical" evidence="1">
    <location>
        <begin position="173"/>
        <end position="201"/>
    </location>
</feature>
<sequence length="298" mass="33915">MRETLKGLVAAVAWSALWILPLPFGTFVSDRIFFTSLSPLLLGVLILTVPPWLRRRDMRLFGKSVYPPTGLLIYATVVALLFGTAFLGALRSTGFWQTYPSRVGVYTLWMIAVLMGQVVMGRIFFLWHDKVRKRSFSDFIDPLFYALPIPAGMSALFFFPVVKLDGVQAQETFALGLIGLFFFINTVVYFTFIIGTFAFYFYPKKETSPTLSLRMLGLVRVIFAVCLFFFVQAFVNGATGLYAFELTHLTMRNNVWVFILPALTYALFIVISIACTIGIFDLFIPFIRIKLRKKKRCL</sequence>
<dbReference type="EMBL" id="AECS01000049">
    <property type="protein sequence ID" value="EFQ03388.1"/>
    <property type="molecule type" value="Genomic_DNA"/>
</dbReference>
<reference evidence="2 3" key="1">
    <citation type="submission" date="2010-08" db="EMBL/GenBank/DDBJ databases">
        <authorList>
            <person name="Weinstock G."/>
            <person name="Sodergren E."/>
            <person name="Clifton S."/>
            <person name="Fulton L."/>
            <person name="Fulton B."/>
            <person name="Courtney L."/>
            <person name="Fronick C."/>
            <person name="Harrison M."/>
            <person name="Strong C."/>
            <person name="Farmer C."/>
            <person name="Delahaunty K."/>
            <person name="Markovic C."/>
            <person name="Hall O."/>
            <person name="Minx P."/>
            <person name="Tomlinson C."/>
            <person name="Mitreva M."/>
            <person name="Hou S."/>
            <person name="Chen J."/>
            <person name="Wollam A."/>
            <person name="Pepin K.H."/>
            <person name="Johnson M."/>
            <person name="Bhonagiri V."/>
            <person name="Zhang X."/>
            <person name="Suruliraj S."/>
            <person name="Warren W."/>
            <person name="Chinwalla A."/>
            <person name="Mardis E.R."/>
            <person name="Wilson R.K."/>
        </authorList>
    </citation>
    <scope>NUCLEOTIDE SEQUENCE [LARGE SCALE GENOMIC DNA]</scope>
    <source>
        <strain evidence="2 3">F0359</strain>
    </source>
</reference>
<dbReference type="OrthoDB" id="1625657at2"/>
<dbReference type="eggNOG" id="ENOG5033WRT">
    <property type="taxonomic scope" value="Bacteria"/>
</dbReference>
<protein>
    <submittedName>
        <fullName evidence="2">Uncharacterized protein</fullName>
    </submittedName>
</protein>
<evidence type="ECO:0000313" key="3">
    <source>
        <dbReference type="Proteomes" id="UP000003195"/>
    </source>
</evidence>
<dbReference type="HOGENOM" id="CLU_933199_0_0_9"/>
<accession>E2ZEB4</accession>
<feature type="transmembrane region" description="Helical" evidence="1">
    <location>
        <begin position="32"/>
        <end position="53"/>
    </location>
</feature>
<proteinExistence type="predicted"/>
<evidence type="ECO:0000313" key="2">
    <source>
        <dbReference type="EMBL" id="EFQ03388.1"/>
    </source>
</evidence>
<feature type="transmembrane region" description="Helical" evidence="1">
    <location>
        <begin position="65"/>
        <end position="86"/>
    </location>
</feature>
<keyword evidence="1" id="KW-0812">Transmembrane</keyword>
<dbReference type="STRING" id="706434.HMPREF9429_01816"/>
<feature type="transmembrane region" description="Helical" evidence="1">
    <location>
        <begin position="255"/>
        <end position="286"/>
    </location>
</feature>
<feature type="transmembrane region" description="Helical" evidence="1">
    <location>
        <begin position="7"/>
        <end position="26"/>
    </location>
</feature>
<organism evidence="2 3">
    <name type="scientific">Megasphaera micronuciformis F0359</name>
    <dbReference type="NCBI Taxonomy" id="706434"/>
    <lineage>
        <taxon>Bacteria</taxon>
        <taxon>Bacillati</taxon>
        <taxon>Bacillota</taxon>
        <taxon>Negativicutes</taxon>
        <taxon>Veillonellales</taxon>
        <taxon>Veillonellaceae</taxon>
        <taxon>Megasphaera</taxon>
    </lineage>
</organism>
<comment type="caution">
    <text evidence="2">The sequence shown here is derived from an EMBL/GenBank/DDBJ whole genome shotgun (WGS) entry which is preliminary data.</text>
</comment>
<keyword evidence="1" id="KW-1133">Transmembrane helix</keyword>
<keyword evidence="3" id="KW-1185">Reference proteome</keyword>
<dbReference type="RefSeq" id="WP_006943223.1">
    <property type="nucleotide sequence ID" value="NZ_GL538212.1"/>
</dbReference>
<gene>
    <name evidence="2" type="ORF">HMPREF9429_01816</name>
</gene>
<name>E2ZEB4_9FIRM</name>
<dbReference type="AlphaFoldDB" id="E2ZEB4"/>